<protein>
    <submittedName>
        <fullName evidence="2">(northern house mosquito) hypothetical protein</fullName>
    </submittedName>
</protein>
<proteinExistence type="predicted"/>
<reference evidence="2" key="1">
    <citation type="submission" date="2021-05" db="EMBL/GenBank/DDBJ databases">
        <authorList>
            <person name="Alioto T."/>
            <person name="Alioto T."/>
            <person name="Gomez Garrido J."/>
        </authorList>
    </citation>
    <scope>NUCLEOTIDE SEQUENCE</scope>
</reference>
<dbReference type="AlphaFoldDB" id="A0A8D8J9G0"/>
<sequence>MLDPQSNQRPWPANSHLIPVRVYVRVRSLKSSSNSRNRSRLVETFAFFVCLKKISTSQSTRESSCLKSKRSPPSFYQHLRNHQKRRRFRHIQSRQRTCIQTR</sequence>
<accession>A0A8D8J9G0</accession>
<dbReference type="EMBL" id="HBUE01276008">
    <property type="protein sequence ID" value="CAG6566411.1"/>
    <property type="molecule type" value="Transcribed_RNA"/>
</dbReference>
<evidence type="ECO:0000313" key="2">
    <source>
        <dbReference type="EMBL" id="CAG6566411.1"/>
    </source>
</evidence>
<feature type="compositionally biased region" description="Basic residues" evidence="1">
    <location>
        <begin position="79"/>
        <end position="93"/>
    </location>
</feature>
<feature type="region of interest" description="Disordered" evidence="1">
    <location>
        <begin position="56"/>
        <end position="102"/>
    </location>
</feature>
<evidence type="ECO:0000256" key="1">
    <source>
        <dbReference type="SAM" id="MobiDB-lite"/>
    </source>
</evidence>
<organism evidence="2">
    <name type="scientific">Culex pipiens</name>
    <name type="common">House mosquito</name>
    <dbReference type="NCBI Taxonomy" id="7175"/>
    <lineage>
        <taxon>Eukaryota</taxon>
        <taxon>Metazoa</taxon>
        <taxon>Ecdysozoa</taxon>
        <taxon>Arthropoda</taxon>
        <taxon>Hexapoda</taxon>
        <taxon>Insecta</taxon>
        <taxon>Pterygota</taxon>
        <taxon>Neoptera</taxon>
        <taxon>Endopterygota</taxon>
        <taxon>Diptera</taxon>
        <taxon>Nematocera</taxon>
        <taxon>Culicoidea</taxon>
        <taxon>Culicidae</taxon>
        <taxon>Culicinae</taxon>
        <taxon>Culicini</taxon>
        <taxon>Culex</taxon>
        <taxon>Culex</taxon>
    </lineage>
</organism>
<dbReference type="EMBL" id="HBUE01170608">
    <property type="protein sequence ID" value="CAG6514922.1"/>
    <property type="molecule type" value="Transcribed_RNA"/>
</dbReference>
<feature type="compositionally biased region" description="Polar residues" evidence="1">
    <location>
        <begin position="56"/>
        <end position="66"/>
    </location>
</feature>
<name>A0A8D8J9G0_CULPI</name>